<feature type="compositionally biased region" description="Low complexity" evidence="2">
    <location>
        <begin position="243"/>
        <end position="260"/>
    </location>
</feature>
<dbReference type="GO" id="GO:0006355">
    <property type="term" value="P:regulation of DNA-templated transcription"/>
    <property type="evidence" value="ECO:0007669"/>
    <property type="project" value="InterPro"/>
</dbReference>
<feature type="region of interest" description="Disordered" evidence="2">
    <location>
        <begin position="869"/>
        <end position="1010"/>
    </location>
</feature>
<feature type="compositionally biased region" description="Polar residues" evidence="2">
    <location>
        <begin position="88"/>
        <end position="110"/>
    </location>
</feature>
<feature type="region of interest" description="Disordered" evidence="2">
    <location>
        <begin position="688"/>
        <end position="730"/>
    </location>
</feature>
<dbReference type="GO" id="GO:0005634">
    <property type="term" value="C:nucleus"/>
    <property type="evidence" value="ECO:0007669"/>
    <property type="project" value="InterPro"/>
</dbReference>
<keyword evidence="4" id="KW-1185">Reference proteome</keyword>
<reference evidence="3" key="1">
    <citation type="journal article" date="2021" name="Nat. Commun.">
        <title>Genetic determinants of endophytism in the Arabidopsis root mycobiome.</title>
        <authorList>
            <person name="Mesny F."/>
            <person name="Miyauchi S."/>
            <person name="Thiergart T."/>
            <person name="Pickel B."/>
            <person name="Atanasova L."/>
            <person name="Karlsson M."/>
            <person name="Huettel B."/>
            <person name="Barry K.W."/>
            <person name="Haridas S."/>
            <person name="Chen C."/>
            <person name="Bauer D."/>
            <person name="Andreopoulos W."/>
            <person name="Pangilinan J."/>
            <person name="LaButti K."/>
            <person name="Riley R."/>
            <person name="Lipzen A."/>
            <person name="Clum A."/>
            <person name="Drula E."/>
            <person name="Henrissat B."/>
            <person name="Kohler A."/>
            <person name="Grigoriev I.V."/>
            <person name="Martin F.M."/>
            <person name="Hacquard S."/>
        </authorList>
    </citation>
    <scope>NUCLEOTIDE SEQUENCE</scope>
    <source>
        <strain evidence="3">MPI-CAGE-AT-0016</strain>
    </source>
</reference>
<gene>
    <name evidence="3" type="ORF">B0T11DRAFT_80376</name>
</gene>
<feature type="compositionally biased region" description="Basic residues" evidence="2">
    <location>
        <begin position="230"/>
        <end position="239"/>
    </location>
</feature>
<name>A0A8K0TEI1_9PEZI</name>
<feature type="region of interest" description="Disordered" evidence="2">
    <location>
        <begin position="1"/>
        <end position="127"/>
    </location>
</feature>
<protein>
    <submittedName>
        <fullName evidence="3">Frequency clock protein</fullName>
    </submittedName>
</protein>
<feature type="compositionally biased region" description="Acidic residues" evidence="2">
    <location>
        <begin position="923"/>
        <end position="944"/>
    </location>
</feature>
<evidence type="ECO:0000313" key="3">
    <source>
        <dbReference type="EMBL" id="KAH7362060.1"/>
    </source>
</evidence>
<feature type="compositionally biased region" description="Polar residues" evidence="2">
    <location>
        <begin position="268"/>
        <end position="290"/>
    </location>
</feature>
<dbReference type="OrthoDB" id="2536795at2759"/>
<feature type="coiled-coil region" evidence="1">
    <location>
        <begin position="155"/>
        <end position="189"/>
    </location>
</feature>
<keyword evidence="1" id="KW-0175">Coiled coil</keyword>
<dbReference type="Proteomes" id="UP000813385">
    <property type="component" value="Unassembled WGS sequence"/>
</dbReference>
<feature type="compositionally biased region" description="Low complexity" evidence="2">
    <location>
        <begin position="699"/>
        <end position="710"/>
    </location>
</feature>
<organism evidence="3 4">
    <name type="scientific">Plectosphaerella cucumerina</name>
    <dbReference type="NCBI Taxonomy" id="40658"/>
    <lineage>
        <taxon>Eukaryota</taxon>
        <taxon>Fungi</taxon>
        <taxon>Dikarya</taxon>
        <taxon>Ascomycota</taxon>
        <taxon>Pezizomycotina</taxon>
        <taxon>Sordariomycetes</taxon>
        <taxon>Hypocreomycetidae</taxon>
        <taxon>Glomerellales</taxon>
        <taxon>Plectosphaerellaceae</taxon>
        <taxon>Plectosphaerella</taxon>
    </lineage>
</organism>
<feature type="region of interest" description="Disordered" evidence="2">
    <location>
        <begin position="628"/>
        <end position="660"/>
    </location>
</feature>
<dbReference type="Pfam" id="PF09421">
    <property type="entry name" value="FRQ"/>
    <property type="match status" value="1"/>
</dbReference>
<feature type="compositionally biased region" description="Basic and acidic residues" evidence="2">
    <location>
        <begin position="908"/>
        <end position="922"/>
    </location>
</feature>
<feature type="compositionally biased region" description="Basic and acidic residues" evidence="2">
    <location>
        <begin position="401"/>
        <end position="416"/>
    </location>
</feature>
<feature type="compositionally biased region" description="Basic and acidic residues" evidence="2">
    <location>
        <begin position="440"/>
        <end position="451"/>
    </location>
</feature>
<feature type="region of interest" description="Disordered" evidence="2">
    <location>
        <begin position="386"/>
        <end position="453"/>
    </location>
</feature>
<feature type="compositionally biased region" description="Polar residues" evidence="2">
    <location>
        <begin position="49"/>
        <end position="81"/>
    </location>
</feature>
<feature type="compositionally biased region" description="Low complexity" evidence="2">
    <location>
        <begin position="878"/>
        <end position="895"/>
    </location>
</feature>
<evidence type="ECO:0000256" key="2">
    <source>
        <dbReference type="SAM" id="MobiDB-lite"/>
    </source>
</evidence>
<evidence type="ECO:0000313" key="4">
    <source>
        <dbReference type="Proteomes" id="UP000813385"/>
    </source>
</evidence>
<sequence length="1010" mass="109438">MTDFKNKPPGTEPPPLAPNAKGQPMPRRTSAQKSVTLQHHRLARDASMKAQSPSTKPEYTSIPQISVSHDPTSSPRRNSSGDSHETTQSDPRTWFDQSNENPAAAYSQSMDVDPPFFQKETDSSNEELPQATYPFHLRPGAAASLKPTVTRSSSTDDYRSVIDDLTVEIQRLKEELKKYKQHGPDLMKKEKLFEIKVHGLPKRKKRELEATLRDFASGLSETPSQEASSARKKSSRHANRLYSASGSMSKHASSSSGSNSRPVDSAYASASTGPNSSGTSLSRPSMSNRARTSEQKVENYLNDIPEGLYPRHMVMTEKDKKKLVVRRLEQLFTGKITGRTLNSHQRGPRQTSTALAPVLAEATPNQPAMMHQPPNLRQGEPCREARILGPDESGSGKKSRSRDNASTENSNGDHTESGGNGAGVGDANVSPPNAPLPEQRPTRPLDLDPDRAQIPSENMDYIRHLGLVPPELLPEAQSPDVAPDAEGWVYLNLLCNLAQLHMINVAPDFIRTAVSEKSTKFQLSPDGRKIRWRGGVEGTKFSSDSSGNDSQQSPSTDSTDGSNEDGRRKKQKTAGDPNLAQPASGDDFTMAHSSKNASKFGFQGSGSFESFHYKPLFVHQSSSIEQTSMDETVSSLGAADDSNVGESRWDNSGSGSSQRRKRRLDGAIIYYNGAPFCTDLSGDPGDVSPATYMASSGVDAQQQDSSRSSAEFVRPPPPQRSASGSFLRLRPLSDGNSNIRSVLGSDPEMCLPGLTTDDSDESEFEADFPWSDSRQVFHPCSLDPSGLGGVLPDDHFALVVSTKRPKHVDVSDNVYKSNDNTTEAIIGRLATLSTSSPHFSPIPSRSWDPATAPVKIEYVSGRIKRLKPAPLPPPVTFIPPFSSESDSSGSESFGSEADDEGAFTEQFISRRTDSRRFDNHYPDDEDMTSADEEGAEPDDEDEPESSGSSPQKGIEIALPPREPMRRTSSSAIAAAGTVRGRSKSLSAELPHSGTSNATLGDAESGYSSGE</sequence>
<dbReference type="AlphaFoldDB" id="A0A8K0TEI1"/>
<feature type="region of interest" description="Disordered" evidence="2">
    <location>
        <begin position="525"/>
        <end position="592"/>
    </location>
</feature>
<dbReference type="GO" id="GO:0007623">
    <property type="term" value="P:circadian rhythm"/>
    <property type="evidence" value="ECO:0007669"/>
    <property type="project" value="InterPro"/>
</dbReference>
<dbReference type="InterPro" id="IPR018554">
    <property type="entry name" value="FRQ"/>
</dbReference>
<dbReference type="GO" id="GO:0005737">
    <property type="term" value="C:cytoplasm"/>
    <property type="evidence" value="ECO:0007669"/>
    <property type="project" value="InterPro"/>
</dbReference>
<proteinExistence type="predicted"/>
<feature type="compositionally biased region" description="Low complexity" evidence="2">
    <location>
        <begin position="542"/>
        <end position="561"/>
    </location>
</feature>
<feature type="region of interest" description="Disordered" evidence="2">
    <location>
        <begin position="219"/>
        <end position="296"/>
    </location>
</feature>
<comment type="caution">
    <text evidence="3">The sequence shown here is derived from an EMBL/GenBank/DDBJ whole genome shotgun (WGS) entry which is preliminary data.</text>
</comment>
<accession>A0A8K0TEI1</accession>
<evidence type="ECO:0000256" key="1">
    <source>
        <dbReference type="SAM" id="Coils"/>
    </source>
</evidence>
<dbReference type="EMBL" id="JAGPXD010000003">
    <property type="protein sequence ID" value="KAH7362060.1"/>
    <property type="molecule type" value="Genomic_DNA"/>
</dbReference>